<dbReference type="OrthoDB" id="204980at2759"/>
<dbReference type="NCBIfam" id="TIGR02100">
    <property type="entry name" value="glgX_debranch"/>
    <property type="match status" value="1"/>
</dbReference>
<dbReference type="GO" id="GO:0005980">
    <property type="term" value="P:glycogen catabolic process"/>
    <property type="evidence" value="ECO:0007669"/>
    <property type="project" value="InterPro"/>
</dbReference>
<evidence type="ECO:0000256" key="7">
    <source>
        <dbReference type="SAM" id="MobiDB-lite"/>
    </source>
</evidence>
<dbReference type="SUPFAM" id="SSF51445">
    <property type="entry name" value="(Trans)glycosidases"/>
    <property type="match status" value="1"/>
</dbReference>
<dbReference type="InterPro" id="IPR044505">
    <property type="entry name" value="GlgX_Isoamylase_N_E_set"/>
</dbReference>
<dbReference type="Pfam" id="PF02922">
    <property type="entry name" value="CBM_48"/>
    <property type="match status" value="1"/>
</dbReference>
<dbReference type="InterPro" id="IPR011837">
    <property type="entry name" value="Glycogen_debranch_GlgX"/>
</dbReference>
<proteinExistence type="inferred from homology"/>
<dbReference type="SUPFAM" id="SSF81296">
    <property type="entry name" value="E set domains"/>
    <property type="match status" value="1"/>
</dbReference>
<dbReference type="PANTHER" id="PTHR43002">
    <property type="entry name" value="GLYCOGEN DEBRANCHING ENZYME"/>
    <property type="match status" value="1"/>
</dbReference>
<dbReference type="Proteomes" id="UP000274922">
    <property type="component" value="Unassembled WGS sequence"/>
</dbReference>
<dbReference type="InterPro" id="IPR004193">
    <property type="entry name" value="Glyco_hydro_13_N"/>
</dbReference>
<keyword evidence="10" id="KW-1185">Reference proteome</keyword>
<dbReference type="Gene3D" id="2.60.40.1180">
    <property type="entry name" value="Golgi alpha-mannosidase II"/>
    <property type="match status" value="1"/>
</dbReference>
<dbReference type="CDD" id="cd02856">
    <property type="entry name" value="E_set_GDE_Isoamylase_N"/>
    <property type="match status" value="1"/>
</dbReference>
<keyword evidence="3" id="KW-0378">Hydrolase</keyword>
<feature type="region of interest" description="Disordered" evidence="7">
    <location>
        <begin position="799"/>
        <end position="837"/>
    </location>
</feature>
<dbReference type="InterPro" id="IPR013783">
    <property type="entry name" value="Ig-like_fold"/>
</dbReference>
<evidence type="ECO:0000256" key="5">
    <source>
        <dbReference type="ARBA" id="ARBA00031979"/>
    </source>
</evidence>
<evidence type="ECO:0000256" key="2">
    <source>
        <dbReference type="ARBA" id="ARBA00020932"/>
    </source>
</evidence>
<dbReference type="Pfam" id="PF00128">
    <property type="entry name" value="Alpha-amylase"/>
    <property type="match status" value="1"/>
</dbReference>
<evidence type="ECO:0000259" key="8">
    <source>
        <dbReference type="SMART" id="SM00642"/>
    </source>
</evidence>
<dbReference type="InterPro" id="IPR014756">
    <property type="entry name" value="Ig_E-set"/>
</dbReference>
<evidence type="ECO:0000313" key="10">
    <source>
        <dbReference type="Proteomes" id="UP000274922"/>
    </source>
</evidence>
<dbReference type="AlphaFoldDB" id="A0A4P9XEU1"/>
<sequence>MVLVQTVLKPSRIPSRVEEGKPFPLGATWDGLGVNFALFSVNAVAVELCLFNEDGSEELERIPLPEYTDEVWHGYLPDATPGTIYGYRVHGPYDPANGHRFNPNKLLLDPYAKATVGKIIWDHALFAYTIGHPDEDMSFDERDSAPFMSKCRVIDTAYTWSRKEQHPEIPWETTIIYEAHVKGFTKKHPAVPEHLAGTYAGLGQPAVVEYLKDLGVTALELLPVHHFVDDGYLLDKGLVNYWGYNSIGFFSPEQRYSASGSINEFKSMVASYHARGLEIILDVVYNHTPEGNEKGPMLCFKGIDNHTYYKLMPDNKRYYVNDTGCGNTLDLTHGRVIQMVTDSLRYWYQEMHVDGFRFDLATILGREPWGFNESGSFLDSVRQDPCLANAKLIAEPWDVGLGGYQVGNFAPGWAEWNDRFRDTVREYWKGDEGKLPGMAACFTASGDMFNRRGRRPWASVNFITAHDGFCLHDLVSYNEKHNHDNGEDGRDGANDNLSWNHGVEGPTSDNWIISMRERTKRNMLCTLLFSQGTPMILSGDELGRTKNGNNNTYCQDNDFNWIDWVGITAEGRDMIEFVRRLITLRQTFPILRRRRFFTGEWNPQLGVKDVTWLTPLGEEMAPESWENPNARCLGVLLDGRAQTSGIMRPGTDVTVLMVMNSYHDMVTFKLPTTVGGIEWQLFVDTNQPLLTSVPSFPYGHEYVVTGRSFLLFALRPATKAPNLVRMAEKAFEDMAEAPSEIVGVDEGVLGSSLGSNLVSGSYMASAIDGSILGDAASSGGGTPAARRPSIAELVSGAVSIPSGADGGREGRIMSVRSASRSPSRSRMPSIREPGGAGLLARASAVPREGTRIGAQDAAALASAEADRDGGATDAEDGATDADADALDSAAAGDAAAAHDVDDDLIGAPLEGIDDTGDAGAGVTTLTAAGDASLTEAVTESPMDLTNPHHA</sequence>
<organism evidence="9 10">
    <name type="scientific">Caulochytrium protostelioides</name>
    <dbReference type="NCBI Taxonomy" id="1555241"/>
    <lineage>
        <taxon>Eukaryota</taxon>
        <taxon>Fungi</taxon>
        <taxon>Fungi incertae sedis</taxon>
        <taxon>Chytridiomycota</taxon>
        <taxon>Chytridiomycota incertae sedis</taxon>
        <taxon>Chytridiomycetes</taxon>
        <taxon>Caulochytriales</taxon>
        <taxon>Caulochytriaceae</taxon>
        <taxon>Caulochytrium</taxon>
    </lineage>
</organism>
<evidence type="ECO:0000256" key="4">
    <source>
        <dbReference type="ARBA" id="ARBA00023295"/>
    </source>
</evidence>
<dbReference type="Gene3D" id="2.60.40.10">
    <property type="entry name" value="Immunoglobulins"/>
    <property type="match status" value="1"/>
</dbReference>
<dbReference type="EMBL" id="ML014120">
    <property type="protein sequence ID" value="RKP03660.1"/>
    <property type="molecule type" value="Genomic_DNA"/>
</dbReference>
<evidence type="ECO:0000313" key="9">
    <source>
        <dbReference type="EMBL" id="RKP03660.1"/>
    </source>
</evidence>
<accession>A0A4P9XEU1</accession>
<dbReference type="GO" id="GO:0004135">
    <property type="term" value="F:amylo-alpha-1,6-glucosidase activity"/>
    <property type="evidence" value="ECO:0007669"/>
    <property type="project" value="InterPro"/>
</dbReference>
<dbReference type="Gene3D" id="3.20.20.80">
    <property type="entry name" value="Glycosidases"/>
    <property type="match status" value="1"/>
</dbReference>
<dbReference type="GO" id="GO:0005978">
    <property type="term" value="P:glycogen biosynthetic process"/>
    <property type="evidence" value="ECO:0007669"/>
    <property type="project" value="UniProtKB-UniPathway"/>
</dbReference>
<dbReference type="STRING" id="1555241.A0A4P9XEU1"/>
<keyword evidence="4" id="KW-0326">Glycosidase</keyword>
<reference evidence="10" key="1">
    <citation type="journal article" date="2018" name="Nat. Microbiol.">
        <title>Leveraging single-cell genomics to expand the fungal tree of life.</title>
        <authorList>
            <person name="Ahrendt S.R."/>
            <person name="Quandt C.A."/>
            <person name="Ciobanu D."/>
            <person name="Clum A."/>
            <person name="Salamov A."/>
            <person name="Andreopoulos B."/>
            <person name="Cheng J.F."/>
            <person name="Woyke T."/>
            <person name="Pelin A."/>
            <person name="Henrissat B."/>
            <person name="Reynolds N.K."/>
            <person name="Benny G.L."/>
            <person name="Smith M.E."/>
            <person name="James T.Y."/>
            <person name="Grigoriev I.V."/>
        </authorList>
    </citation>
    <scope>NUCLEOTIDE SEQUENCE [LARGE SCALE GENOMIC DNA]</scope>
    <source>
        <strain evidence="10">ATCC 52028</strain>
    </source>
</reference>
<dbReference type="CDD" id="cd11326">
    <property type="entry name" value="AmyAc_Glg_debranch"/>
    <property type="match status" value="1"/>
</dbReference>
<dbReference type="InterPro" id="IPR017853">
    <property type="entry name" value="GH"/>
</dbReference>
<evidence type="ECO:0000256" key="1">
    <source>
        <dbReference type="ARBA" id="ARBA00008061"/>
    </source>
</evidence>
<feature type="domain" description="Glycosyl hydrolase family 13 catalytic" evidence="8">
    <location>
        <begin position="178"/>
        <end position="585"/>
    </location>
</feature>
<feature type="region of interest" description="Disordered" evidence="7">
    <location>
        <begin position="482"/>
        <end position="501"/>
    </location>
</feature>
<gene>
    <name evidence="9" type="ORF">CXG81DRAFT_23772</name>
</gene>
<protein>
    <recommendedName>
        <fullName evidence="2">1,4-alpha-glucan-branching enzyme</fullName>
    </recommendedName>
    <alternativeName>
        <fullName evidence="5">Glycogen-branching enzyme</fullName>
    </alternativeName>
</protein>
<evidence type="ECO:0000256" key="6">
    <source>
        <dbReference type="ARBA" id="ARBA00049618"/>
    </source>
</evidence>
<dbReference type="UniPathway" id="UPA00164"/>
<comment type="similarity">
    <text evidence="1">Belongs to the glycosyl hydrolase 13 family.</text>
</comment>
<name>A0A4P9XEU1_9FUNG</name>
<dbReference type="InterPro" id="IPR006047">
    <property type="entry name" value="GH13_cat_dom"/>
</dbReference>
<feature type="region of interest" description="Disordered" evidence="7">
    <location>
        <begin position="855"/>
        <end position="879"/>
    </location>
</feature>
<comment type="function">
    <text evidence="6">Glycogen-branching enzyme participates in the glycogen biosynthetic process along with glycogenin and glycogen synthase. Generates alpha-1,6-glucosidic branches from alpha-1,4-linked glucose chains, to increase solubility of the glycogen polymer.</text>
</comment>
<evidence type="ECO:0000256" key="3">
    <source>
        <dbReference type="ARBA" id="ARBA00022801"/>
    </source>
</evidence>
<dbReference type="SMART" id="SM00642">
    <property type="entry name" value="Aamy"/>
    <property type="match status" value="1"/>
</dbReference>
<dbReference type="SUPFAM" id="SSF51011">
    <property type="entry name" value="Glycosyl hydrolase domain"/>
    <property type="match status" value="1"/>
</dbReference>
<feature type="compositionally biased region" description="Basic and acidic residues" evidence="7">
    <location>
        <begin position="482"/>
        <end position="493"/>
    </location>
</feature>
<dbReference type="InterPro" id="IPR013780">
    <property type="entry name" value="Glyco_hydro_b"/>
</dbReference>
<feature type="compositionally biased region" description="Low complexity" evidence="7">
    <location>
        <begin position="812"/>
        <end position="831"/>
    </location>
</feature>